<accession>A0A0E9SZB9</accession>
<dbReference type="AlphaFoldDB" id="A0A0E9SZB9"/>
<reference evidence="1" key="1">
    <citation type="submission" date="2014-11" db="EMBL/GenBank/DDBJ databases">
        <authorList>
            <person name="Amaro Gonzalez C."/>
        </authorList>
    </citation>
    <scope>NUCLEOTIDE SEQUENCE</scope>
</reference>
<reference evidence="1" key="2">
    <citation type="journal article" date="2015" name="Fish Shellfish Immunol.">
        <title>Early steps in the European eel (Anguilla anguilla)-Vibrio vulnificus interaction in the gills: Role of the RtxA13 toxin.</title>
        <authorList>
            <person name="Callol A."/>
            <person name="Pajuelo D."/>
            <person name="Ebbesson L."/>
            <person name="Teles M."/>
            <person name="MacKenzie S."/>
            <person name="Amaro C."/>
        </authorList>
    </citation>
    <scope>NUCLEOTIDE SEQUENCE</scope>
</reference>
<proteinExistence type="predicted"/>
<name>A0A0E9SZB9_ANGAN</name>
<evidence type="ECO:0000313" key="1">
    <source>
        <dbReference type="EMBL" id="JAH45833.1"/>
    </source>
</evidence>
<sequence length="50" mass="5503">MVVAKGTNAIYSVGAESSYFKMRVQTVMSRVVHTTTSQIRNCGTKGKTMF</sequence>
<protein>
    <submittedName>
        <fullName evidence="1">Uncharacterized protein</fullName>
    </submittedName>
</protein>
<organism evidence="1">
    <name type="scientific">Anguilla anguilla</name>
    <name type="common">European freshwater eel</name>
    <name type="synonym">Muraena anguilla</name>
    <dbReference type="NCBI Taxonomy" id="7936"/>
    <lineage>
        <taxon>Eukaryota</taxon>
        <taxon>Metazoa</taxon>
        <taxon>Chordata</taxon>
        <taxon>Craniata</taxon>
        <taxon>Vertebrata</taxon>
        <taxon>Euteleostomi</taxon>
        <taxon>Actinopterygii</taxon>
        <taxon>Neopterygii</taxon>
        <taxon>Teleostei</taxon>
        <taxon>Anguilliformes</taxon>
        <taxon>Anguillidae</taxon>
        <taxon>Anguilla</taxon>
    </lineage>
</organism>
<dbReference type="EMBL" id="GBXM01062744">
    <property type="protein sequence ID" value="JAH45833.1"/>
    <property type="molecule type" value="Transcribed_RNA"/>
</dbReference>